<keyword evidence="2" id="KW-1185">Reference proteome</keyword>
<gene>
    <name evidence="1" type="ORF">ACFFJH_07650</name>
</gene>
<evidence type="ECO:0000313" key="1">
    <source>
        <dbReference type="EMBL" id="MFC0349678.1"/>
    </source>
</evidence>
<accession>A0ABV6ICZ9</accession>
<name>A0ABV6ICZ9_9BURK</name>
<dbReference type="RefSeq" id="WP_390211428.1">
    <property type="nucleotide sequence ID" value="NZ_JBHLXJ010000008.1"/>
</dbReference>
<organism evidence="1 2">
    <name type="scientific">Undibacterium danionis</name>
    <dbReference type="NCBI Taxonomy" id="1812100"/>
    <lineage>
        <taxon>Bacteria</taxon>
        <taxon>Pseudomonadati</taxon>
        <taxon>Pseudomonadota</taxon>
        <taxon>Betaproteobacteria</taxon>
        <taxon>Burkholderiales</taxon>
        <taxon>Oxalobacteraceae</taxon>
        <taxon>Undibacterium</taxon>
    </lineage>
</organism>
<proteinExistence type="predicted"/>
<comment type="caution">
    <text evidence="1">The sequence shown here is derived from an EMBL/GenBank/DDBJ whole genome shotgun (WGS) entry which is preliminary data.</text>
</comment>
<evidence type="ECO:0000313" key="2">
    <source>
        <dbReference type="Proteomes" id="UP001589844"/>
    </source>
</evidence>
<dbReference type="EMBL" id="JBHLXJ010000008">
    <property type="protein sequence ID" value="MFC0349678.1"/>
    <property type="molecule type" value="Genomic_DNA"/>
</dbReference>
<reference evidence="1 2" key="1">
    <citation type="submission" date="2024-09" db="EMBL/GenBank/DDBJ databases">
        <authorList>
            <person name="Sun Q."/>
            <person name="Mori K."/>
        </authorList>
    </citation>
    <scope>NUCLEOTIDE SEQUENCE [LARGE SCALE GENOMIC DNA]</scope>
    <source>
        <strain evidence="1 2">CCM 8677</strain>
    </source>
</reference>
<dbReference type="Proteomes" id="UP001589844">
    <property type="component" value="Unassembled WGS sequence"/>
</dbReference>
<sequence length="94" mass="10825">MQIDTEIKPQLFIDRAHAERAKGFNNHPKRFEVSLPLYASLQRIATPNPMSGVYYDMNFQTQKCSLYCLGLIILPIEEIIFPRLITAGNKIEEL</sequence>
<protein>
    <submittedName>
        <fullName evidence="1">Uncharacterized protein</fullName>
    </submittedName>
</protein>